<evidence type="ECO:0000313" key="1">
    <source>
        <dbReference type="EMBL" id="SVB23332.1"/>
    </source>
</evidence>
<proteinExistence type="predicted"/>
<organism evidence="1">
    <name type="scientific">marine metagenome</name>
    <dbReference type="NCBI Taxonomy" id="408172"/>
    <lineage>
        <taxon>unclassified sequences</taxon>
        <taxon>metagenomes</taxon>
        <taxon>ecological metagenomes</taxon>
    </lineage>
</organism>
<dbReference type="InterPro" id="IPR036410">
    <property type="entry name" value="HSP_DnaJ_Cys-rich_dom_sf"/>
</dbReference>
<sequence>YDGDGRIESPEKEYKGSKDKAIKKAMRKLKEALTDVKKIKEGTWHIASDMSGLAKLMQKPIPVKDASNAVADYFGDDELEDAFIELEQEGGPEADARPTIEKVMGERWEEMSDDEQLGFTNASADWPGIKFDESDQKPWHEFNTKLDKWQKDLLLNKPSPGENYVKCEHCDGKGQHINSETGKPYDCTHCHGTGWLMEDTGSTMEDTGATYDVRDEIEKATKELYDALMGHWPVYDEFSDQPWKKKRNQANYKTMMKLLPKIKAITASINASQY</sequence>
<feature type="non-terminal residue" evidence="1">
    <location>
        <position position="1"/>
    </location>
</feature>
<dbReference type="Gene3D" id="6.20.20.10">
    <property type="match status" value="1"/>
</dbReference>
<protein>
    <submittedName>
        <fullName evidence="1">Uncharacterized protein</fullName>
    </submittedName>
</protein>
<dbReference type="SUPFAM" id="SSF57938">
    <property type="entry name" value="DnaJ/Hsp40 cysteine-rich domain"/>
    <property type="match status" value="1"/>
</dbReference>
<dbReference type="EMBL" id="UINC01033680">
    <property type="protein sequence ID" value="SVB23332.1"/>
    <property type="molecule type" value="Genomic_DNA"/>
</dbReference>
<reference evidence="1" key="1">
    <citation type="submission" date="2018-05" db="EMBL/GenBank/DDBJ databases">
        <authorList>
            <person name="Lanie J.A."/>
            <person name="Ng W.-L."/>
            <person name="Kazmierczak K.M."/>
            <person name="Andrzejewski T.M."/>
            <person name="Davidsen T.M."/>
            <person name="Wayne K.J."/>
            <person name="Tettelin H."/>
            <person name="Glass J.I."/>
            <person name="Rusch D."/>
            <person name="Podicherti R."/>
            <person name="Tsui H.-C.T."/>
            <person name="Winkler M.E."/>
        </authorList>
    </citation>
    <scope>NUCLEOTIDE SEQUENCE</scope>
</reference>
<accession>A0A382CBX5</accession>
<name>A0A382CBX5_9ZZZZ</name>
<gene>
    <name evidence="1" type="ORF">METZ01_LOCUS176186</name>
</gene>
<dbReference type="AlphaFoldDB" id="A0A382CBX5"/>